<gene>
    <name evidence="1" type="ORF">Ahy_A02g005094</name>
</gene>
<name>A0A445E651_ARAHY</name>
<dbReference type="EMBL" id="SDMP01000002">
    <property type="protein sequence ID" value="RYR70785.1"/>
    <property type="molecule type" value="Genomic_DNA"/>
</dbReference>
<comment type="caution">
    <text evidence="1">The sequence shown here is derived from an EMBL/GenBank/DDBJ whole genome shotgun (WGS) entry which is preliminary data.</text>
</comment>
<dbReference type="AlphaFoldDB" id="A0A445E651"/>
<keyword evidence="2" id="KW-1185">Reference proteome</keyword>
<dbReference type="Proteomes" id="UP000289738">
    <property type="component" value="Chromosome A02"/>
</dbReference>
<proteinExistence type="predicted"/>
<sequence length="78" mass="9105">MAFFGPLFHYFEKVSHVHVHETIITAWTIRHPTRNSNDPIARAIFYQQSYILPDQSLSVACFGLLFYYLENVRPTSNS</sequence>
<evidence type="ECO:0000313" key="2">
    <source>
        <dbReference type="Proteomes" id="UP000289738"/>
    </source>
</evidence>
<protein>
    <submittedName>
        <fullName evidence="1">Uncharacterized protein</fullName>
    </submittedName>
</protein>
<reference evidence="1 2" key="1">
    <citation type="submission" date="2019-01" db="EMBL/GenBank/DDBJ databases">
        <title>Sequencing of cultivated peanut Arachis hypogaea provides insights into genome evolution and oil improvement.</title>
        <authorList>
            <person name="Chen X."/>
        </authorList>
    </citation>
    <scope>NUCLEOTIDE SEQUENCE [LARGE SCALE GENOMIC DNA]</scope>
    <source>
        <strain evidence="2">cv. Fuhuasheng</strain>
        <tissue evidence="1">Leaves</tissue>
    </source>
</reference>
<organism evidence="1 2">
    <name type="scientific">Arachis hypogaea</name>
    <name type="common">Peanut</name>
    <dbReference type="NCBI Taxonomy" id="3818"/>
    <lineage>
        <taxon>Eukaryota</taxon>
        <taxon>Viridiplantae</taxon>
        <taxon>Streptophyta</taxon>
        <taxon>Embryophyta</taxon>
        <taxon>Tracheophyta</taxon>
        <taxon>Spermatophyta</taxon>
        <taxon>Magnoliopsida</taxon>
        <taxon>eudicotyledons</taxon>
        <taxon>Gunneridae</taxon>
        <taxon>Pentapetalae</taxon>
        <taxon>rosids</taxon>
        <taxon>fabids</taxon>
        <taxon>Fabales</taxon>
        <taxon>Fabaceae</taxon>
        <taxon>Papilionoideae</taxon>
        <taxon>50 kb inversion clade</taxon>
        <taxon>dalbergioids sensu lato</taxon>
        <taxon>Dalbergieae</taxon>
        <taxon>Pterocarpus clade</taxon>
        <taxon>Arachis</taxon>
    </lineage>
</organism>
<accession>A0A445E651</accession>
<evidence type="ECO:0000313" key="1">
    <source>
        <dbReference type="EMBL" id="RYR70785.1"/>
    </source>
</evidence>